<evidence type="ECO:0000313" key="3">
    <source>
        <dbReference type="Proteomes" id="UP000002287"/>
    </source>
</evidence>
<dbReference type="SMART" id="SM00257">
    <property type="entry name" value="LysM"/>
    <property type="match status" value="1"/>
</dbReference>
<dbReference type="Gene3D" id="3.10.350.10">
    <property type="entry name" value="LysM domain"/>
    <property type="match status" value="1"/>
</dbReference>
<dbReference type="Proteomes" id="UP000002287">
    <property type="component" value="Chromosome 2"/>
</dbReference>
<gene>
    <name evidence="2" type="ordered locus">Bcep1808_4386</name>
</gene>
<dbReference type="SUPFAM" id="SSF51261">
    <property type="entry name" value="Duplicated hybrid motif"/>
    <property type="match status" value="1"/>
</dbReference>
<name>A4JM49_BURVG</name>
<dbReference type="CAZy" id="CBM50">
    <property type="family name" value="Carbohydrate-Binding Module Family 50"/>
</dbReference>
<dbReference type="Pfam" id="PF01551">
    <property type="entry name" value="Peptidase_M23"/>
    <property type="match status" value="1"/>
</dbReference>
<protein>
    <submittedName>
        <fullName evidence="2">Peptidase M23B</fullName>
    </submittedName>
</protein>
<dbReference type="Gene3D" id="2.70.70.10">
    <property type="entry name" value="Glucose Permease (Domain IIA)"/>
    <property type="match status" value="1"/>
</dbReference>
<dbReference type="KEGG" id="bvi:Bcep1808_4386"/>
<accession>A4JM49</accession>
<dbReference type="GO" id="GO:0004222">
    <property type="term" value="F:metalloendopeptidase activity"/>
    <property type="evidence" value="ECO:0007669"/>
    <property type="project" value="TreeGrafter"/>
</dbReference>
<dbReference type="InterPro" id="IPR050570">
    <property type="entry name" value="Cell_wall_metabolism_enzyme"/>
</dbReference>
<reference evidence="3" key="1">
    <citation type="submission" date="2007-03" db="EMBL/GenBank/DDBJ databases">
        <title>Complete sequence of chromosome 2 of Burkholderia vietnamiensis G4.</title>
        <authorList>
            <consortium name="US DOE Joint Genome Institute"/>
            <person name="Copeland A."/>
            <person name="Lucas S."/>
            <person name="Lapidus A."/>
            <person name="Barry K."/>
            <person name="Detter J.C."/>
            <person name="Glavina del Rio T."/>
            <person name="Hammon N."/>
            <person name="Israni S."/>
            <person name="Dalin E."/>
            <person name="Tice H."/>
            <person name="Pitluck S."/>
            <person name="Chain P."/>
            <person name="Malfatti S."/>
            <person name="Shin M."/>
            <person name="Vergez L."/>
            <person name="Schmutz J."/>
            <person name="Larimer F."/>
            <person name="Land M."/>
            <person name="Hauser L."/>
            <person name="Kyrpides N."/>
            <person name="Tiedje J."/>
            <person name="Richardson P."/>
        </authorList>
    </citation>
    <scope>NUCLEOTIDE SEQUENCE [LARGE SCALE GENOMIC DNA]</scope>
    <source>
        <strain evidence="3">G4 / LMG 22486</strain>
    </source>
</reference>
<sequence>MPEGGGRRNDANPGGPLRETIPIHEALTRWLPQAALVVAAAALSGCTMTPWTDSWQPMRSSTPMSAATPGVIAGYYRVNPGDTLASVAAAYGQRVQDVASWNHMSPNDALSPGQVLRVAPPPAATSLTQAPSASAQPGSLAWPATGIVATPFSAGKTRGIVIAASGPDHSVRAAANGRVVYAGTGVKAYGPLVILKHDNGLITAYGHNGKLLVNEGDAVRTGQPIAEMGTDPSGRATFEFEVRQNGKVADPMNFLARNGG</sequence>
<proteinExistence type="predicted"/>
<dbReference type="InterPro" id="IPR016047">
    <property type="entry name" value="M23ase_b-sheet_dom"/>
</dbReference>
<dbReference type="eggNOG" id="COG4942">
    <property type="taxonomic scope" value="Bacteria"/>
</dbReference>
<evidence type="ECO:0000259" key="1">
    <source>
        <dbReference type="PROSITE" id="PS51782"/>
    </source>
</evidence>
<feature type="domain" description="LysM" evidence="1">
    <location>
        <begin position="74"/>
        <end position="118"/>
    </location>
</feature>
<dbReference type="HOGENOM" id="CLU_029425_0_3_4"/>
<dbReference type="PANTHER" id="PTHR21666:SF270">
    <property type="entry name" value="MUREIN HYDROLASE ACTIVATOR ENVC"/>
    <property type="match status" value="1"/>
</dbReference>
<dbReference type="InterPro" id="IPR036779">
    <property type="entry name" value="LysM_dom_sf"/>
</dbReference>
<dbReference type="CDD" id="cd00118">
    <property type="entry name" value="LysM"/>
    <property type="match status" value="1"/>
</dbReference>
<dbReference type="eggNOG" id="COG1388">
    <property type="taxonomic scope" value="Bacteria"/>
</dbReference>
<organism evidence="2 3">
    <name type="scientific">Burkholderia vietnamiensis (strain G4 / LMG 22486)</name>
    <name type="common">Burkholderia cepacia (strain R1808)</name>
    <dbReference type="NCBI Taxonomy" id="269482"/>
    <lineage>
        <taxon>Bacteria</taxon>
        <taxon>Pseudomonadati</taxon>
        <taxon>Pseudomonadota</taxon>
        <taxon>Betaproteobacteria</taxon>
        <taxon>Burkholderiales</taxon>
        <taxon>Burkholderiaceae</taxon>
        <taxon>Burkholderia</taxon>
        <taxon>Burkholderia cepacia complex</taxon>
    </lineage>
</organism>
<dbReference type="Pfam" id="PF01476">
    <property type="entry name" value="LysM"/>
    <property type="match status" value="1"/>
</dbReference>
<dbReference type="PROSITE" id="PS51782">
    <property type="entry name" value="LYSM"/>
    <property type="match status" value="1"/>
</dbReference>
<dbReference type="EMBL" id="CP000615">
    <property type="protein sequence ID" value="ABO57352.1"/>
    <property type="molecule type" value="Genomic_DNA"/>
</dbReference>
<dbReference type="CDD" id="cd12797">
    <property type="entry name" value="M23_peptidase"/>
    <property type="match status" value="1"/>
</dbReference>
<evidence type="ECO:0000313" key="2">
    <source>
        <dbReference type="EMBL" id="ABO57352.1"/>
    </source>
</evidence>
<dbReference type="InterPro" id="IPR018392">
    <property type="entry name" value="LysM"/>
</dbReference>
<dbReference type="InterPro" id="IPR011055">
    <property type="entry name" value="Dup_hybrid_motif"/>
</dbReference>
<dbReference type="PANTHER" id="PTHR21666">
    <property type="entry name" value="PEPTIDASE-RELATED"/>
    <property type="match status" value="1"/>
</dbReference>
<dbReference type="AlphaFoldDB" id="A4JM49"/>